<protein>
    <recommendedName>
        <fullName evidence="3">Type II toxin-antitoxin system HicB family antitoxin</fullName>
    </recommendedName>
</protein>
<dbReference type="AlphaFoldDB" id="U7QGJ0"/>
<dbReference type="RefSeq" id="WP_023068192.1">
    <property type="nucleotide sequence ID" value="NZ_AUZM01000054.1"/>
</dbReference>
<dbReference type="Proteomes" id="UP000017127">
    <property type="component" value="Unassembled WGS sequence"/>
</dbReference>
<sequence>MKFYTVVLRQSQDYWVSLSLENGLVGQGETPQEAIDKLKEAIASFEEASQSENHVYSSPVSIQELHEFLTIEDTEPATEIYELRKVYA</sequence>
<keyword evidence="2" id="KW-1185">Reference proteome</keyword>
<evidence type="ECO:0008006" key="3">
    <source>
        <dbReference type="Google" id="ProtNLM"/>
    </source>
</evidence>
<dbReference type="OrthoDB" id="425860at2"/>
<dbReference type="InterPro" id="IPR035069">
    <property type="entry name" value="TTHA1013/TTHA0281-like"/>
</dbReference>
<proteinExistence type="predicted"/>
<dbReference type="Gene3D" id="3.30.160.250">
    <property type="match status" value="1"/>
</dbReference>
<dbReference type="EMBL" id="AUZM01000054">
    <property type="protein sequence ID" value="ERT05546.1"/>
    <property type="molecule type" value="Genomic_DNA"/>
</dbReference>
<gene>
    <name evidence="1" type="ORF">M595_4504</name>
</gene>
<evidence type="ECO:0000313" key="2">
    <source>
        <dbReference type="Proteomes" id="UP000017127"/>
    </source>
</evidence>
<reference evidence="1 2" key="1">
    <citation type="journal article" date="2013" name="Front. Microbiol.">
        <title>Comparative genomic analyses of the cyanobacterium, Lyngbya aestuarii BL J, a powerful hydrogen producer.</title>
        <authorList>
            <person name="Kothari A."/>
            <person name="Vaughn M."/>
            <person name="Garcia-Pichel F."/>
        </authorList>
    </citation>
    <scope>NUCLEOTIDE SEQUENCE [LARGE SCALE GENOMIC DNA]</scope>
    <source>
        <strain evidence="1 2">BL J</strain>
    </source>
</reference>
<organism evidence="1 2">
    <name type="scientific">Lyngbya aestuarii BL J</name>
    <dbReference type="NCBI Taxonomy" id="1348334"/>
    <lineage>
        <taxon>Bacteria</taxon>
        <taxon>Bacillati</taxon>
        <taxon>Cyanobacteriota</taxon>
        <taxon>Cyanophyceae</taxon>
        <taxon>Oscillatoriophycideae</taxon>
        <taxon>Oscillatoriales</taxon>
        <taxon>Microcoleaceae</taxon>
        <taxon>Lyngbya</taxon>
    </lineage>
</organism>
<name>U7QGJ0_9CYAN</name>
<dbReference type="SUPFAM" id="SSF143100">
    <property type="entry name" value="TTHA1013/TTHA0281-like"/>
    <property type="match status" value="1"/>
</dbReference>
<evidence type="ECO:0000313" key="1">
    <source>
        <dbReference type="EMBL" id="ERT05546.1"/>
    </source>
</evidence>
<comment type="caution">
    <text evidence="1">The sequence shown here is derived from an EMBL/GenBank/DDBJ whole genome shotgun (WGS) entry which is preliminary data.</text>
</comment>
<accession>U7QGJ0</accession>